<feature type="region of interest" description="Disordered" evidence="13">
    <location>
        <begin position="233"/>
        <end position="260"/>
    </location>
</feature>
<organism evidence="15 16">
    <name type="scientific">Cloeon dipterum</name>
    <dbReference type="NCBI Taxonomy" id="197152"/>
    <lineage>
        <taxon>Eukaryota</taxon>
        <taxon>Metazoa</taxon>
        <taxon>Ecdysozoa</taxon>
        <taxon>Arthropoda</taxon>
        <taxon>Hexapoda</taxon>
        <taxon>Insecta</taxon>
        <taxon>Pterygota</taxon>
        <taxon>Palaeoptera</taxon>
        <taxon>Ephemeroptera</taxon>
        <taxon>Pisciforma</taxon>
        <taxon>Baetidae</taxon>
        <taxon>Cloeon</taxon>
    </lineage>
</organism>
<feature type="region of interest" description="Disordered" evidence="13">
    <location>
        <begin position="45"/>
        <end position="74"/>
    </location>
</feature>
<keyword evidence="4" id="KW-0963">Cytoplasm</keyword>
<comment type="subcellular location">
    <subcellularLocation>
        <location evidence="2">Cytoplasm</location>
    </subcellularLocation>
    <subcellularLocation>
        <location evidence="1">Nucleus</location>
    </subcellularLocation>
</comment>
<evidence type="ECO:0000256" key="7">
    <source>
        <dbReference type="ARBA" id="ARBA00022771"/>
    </source>
</evidence>
<dbReference type="AlphaFoldDB" id="A0A8S1CNK2"/>
<dbReference type="InterPro" id="IPR000571">
    <property type="entry name" value="Znf_CCCH"/>
</dbReference>
<name>A0A8S1CNK2_9INSE</name>
<keyword evidence="9" id="KW-0694">RNA-binding</keyword>
<feature type="domain" description="C3H1-type" evidence="14">
    <location>
        <begin position="139"/>
        <end position="167"/>
    </location>
</feature>
<keyword evidence="6" id="KW-0677">Repeat</keyword>
<dbReference type="InterPro" id="IPR007635">
    <property type="entry name" value="Tis11B_N"/>
</dbReference>
<dbReference type="PROSITE" id="PS50103">
    <property type="entry name" value="ZF_C3H1"/>
    <property type="match status" value="2"/>
</dbReference>
<evidence type="ECO:0000256" key="1">
    <source>
        <dbReference type="ARBA" id="ARBA00004123"/>
    </source>
</evidence>
<feature type="domain" description="C3H1-type" evidence="14">
    <location>
        <begin position="177"/>
        <end position="205"/>
    </location>
</feature>
<evidence type="ECO:0000256" key="3">
    <source>
        <dbReference type="ARBA" id="ARBA00022473"/>
    </source>
</evidence>
<dbReference type="FunFam" id="4.10.1000.10:FF:000002">
    <property type="entry name" value="Zinc finger protein 36, C3H1 type-like 1"/>
    <property type="match status" value="1"/>
</dbReference>
<evidence type="ECO:0000256" key="13">
    <source>
        <dbReference type="SAM" id="MobiDB-lite"/>
    </source>
</evidence>
<evidence type="ECO:0000256" key="12">
    <source>
        <dbReference type="PROSITE-ProRule" id="PRU00723"/>
    </source>
</evidence>
<dbReference type="InterPro" id="IPR045877">
    <property type="entry name" value="ZFP36-like"/>
</dbReference>
<keyword evidence="10" id="KW-0539">Nucleus</keyword>
<dbReference type="OrthoDB" id="410307at2759"/>
<evidence type="ECO:0000256" key="6">
    <source>
        <dbReference type="ARBA" id="ARBA00022737"/>
    </source>
</evidence>
<evidence type="ECO:0000259" key="14">
    <source>
        <dbReference type="PROSITE" id="PS50103"/>
    </source>
</evidence>
<evidence type="ECO:0000256" key="9">
    <source>
        <dbReference type="ARBA" id="ARBA00022884"/>
    </source>
</evidence>
<evidence type="ECO:0000256" key="4">
    <source>
        <dbReference type="ARBA" id="ARBA00022490"/>
    </source>
</evidence>
<reference evidence="15 16" key="1">
    <citation type="submission" date="2020-04" db="EMBL/GenBank/DDBJ databases">
        <authorList>
            <person name="Alioto T."/>
            <person name="Alioto T."/>
            <person name="Gomez Garrido J."/>
        </authorList>
    </citation>
    <scope>NUCLEOTIDE SEQUENCE [LARGE SCALE GENOMIC DNA]</scope>
</reference>
<dbReference type="GO" id="GO:1990904">
    <property type="term" value="C:ribonucleoprotein complex"/>
    <property type="evidence" value="ECO:0007669"/>
    <property type="project" value="UniProtKB-KW"/>
</dbReference>
<comment type="caution">
    <text evidence="15">The sequence shown here is derived from an EMBL/GenBank/DDBJ whole genome shotgun (WGS) entry which is preliminary data.</text>
</comment>
<dbReference type="SMART" id="SM00356">
    <property type="entry name" value="ZnF_C3H1"/>
    <property type="match status" value="2"/>
</dbReference>
<keyword evidence="7 12" id="KW-0863">Zinc-finger</keyword>
<evidence type="ECO:0000256" key="2">
    <source>
        <dbReference type="ARBA" id="ARBA00004496"/>
    </source>
</evidence>
<dbReference type="Pfam" id="PF00642">
    <property type="entry name" value="zf-CCCH"/>
    <property type="match status" value="2"/>
</dbReference>
<evidence type="ECO:0000313" key="15">
    <source>
        <dbReference type="EMBL" id="CAB3370934.1"/>
    </source>
</evidence>
<accession>A0A8S1CNK2</accession>
<keyword evidence="5 12" id="KW-0479">Metal-binding</keyword>
<dbReference type="Proteomes" id="UP000494165">
    <property type="component" value="Unassembled WGS sequence"/>
</dbReference>
<dbReference type="GO" id="GO:0005737">
    <property type="term" value="C:cytoplasm"/>
    <property type="evidence" value="ECO:0007669"/>
    <property type="project" value="UniProtKB-SubCell"/>
</dbReference>
<dbReference type="PANTHER" id="PTHR12547">
    <property type="entry name" value="CCCH ZINC FINGER/TIS11-RELATED"/>
    <property type="match status" value="1"/>
</dbReference>
<dbReference type="SUPFAM" id="SSF90229">
    <property type="entry name" value="CCCH zinc finger"/>
    <property type="match status" value="2"/>
</dbReference>
<keyword evidence="11" id="KW-0687">Ribonucleoprotein</keyword>
<gene>
    <name evidence="15" type="ORF">CLODIP_2_CD08346</name>
</gene>
<sequence length="341" mass="36627">MSTAVMNASANYDFGDMLFKNGNNVMAHNLLKVTFELDNRAVGSPIHTQHHHSGNGHQPLSRRNSTPPQRSMAACVVPPASPSIAIESMGSAHHSSSHIALQQVQHQLNGHRKLDRCHSEPVDKSVVACTSPTNVNTSRYKTELCRPFEESGSCKYGDKCQFAHGAHELRNLARHPKYKTDLCRTFHTSGFCPYGPRCHFIHNAEEARVRNAAAAPASMAAAMMGRSKPMPLGGSAFSLHGGSQGESPSPPCSLSESPTSSLTSIFSESDLMFPSTPYTPVATPKSNVFSFGPEFTATLLQMNAAANAANGAVDDLNGNTPPPSPLERLPVFNQLSRVPAL</sequence>
<dbReference type="InterPro" id="IPR036855">
    <property type="entry name" value="Znf_CCCH_sf"/>
</dbReference>
<keyword evidence="8 12" id="KW-0862">Zinc</keyword>
<keyword evidence="16" id="KW-1185">Reference proteome</keyword>
<dbReference type="GO" id="GO:0003729">
    <property type="term" value="F:mRNA binding"/>
    <property type="evidence" value="ECO:0007669"/>
    <property type="project" value="InterPro"/>
</dbReference>
<evidence type="ECO:0000256" key="10">
    <source>
        <dbReference type="ARBA" id="ARBA00023242"/>
    </source>
</evidence>
<evidence type="ECO:0000256" key="8">
    <source>
        <dbReference type="ARBA" id="ARBA00022833"/>
    </source>
</evidence>
<dbReference type="EMBL" id="CADEPI010000057">
    <property type="protein sequence ID" value="CAB3370934.1"/>
    <property type="molecule type" value="Genomic_DNA"/>
</dbReference>
<feature type="zinc finger region" description="C3H1-type" evidence="12">
    <location>
        <begin position="177"/>
        <end position="205"/>
    </location>
</feature>
<evidence type="ECO:0000256" key="5">
    <source>
        <dbReference type="ARBA" id="ARBA00022723"/>
    </source>
</evidence>
<evidence type="ECO:0000256" key="11">
    <source>
        <dbReference type="ARBA" id="ARBA00023274"/>
    </source>
</evidence>
<proteinExistence type="predicted"/>
<dbReference type="FunFam" id="4.10.1000.10:FF:000001">
    <property type="entry name" value="zinc finger CCCH domain-containing protein 15-like"/>
    <property type="match status" value="1"/>
</dbReference>
<dbReference type="PANTHER" id="PTHR12547:SF18">
    <property type="entry name" value="PROTEIN TIS11"/>
    <property type="match status" value="1"/>
</dbReference>
<dbReference type="Gene3D" id="4.10.1000.10">
    <property type="entry name" value="Zinc finger, CCCH-type"/>
    <property type="match status" value="2"/>
</dbReference>
<feature type="zinc finger region" description="C3H1-type" evidence="12">
    <location>
        <begin position="139"/>
        <end position="167"/>
    </location>
</feature>
<dbReference type="GO" id="GO:0008270">
    <property type="term" value="F:zinc ion binding"/>
    <property type="evidence" value="ECO:0007669"/>
    <property type="project" value="UniProtKB-KW"/>
</dbReference>
<protein>
    <recommendedName>
        <fullName evidence="14">C3H1-type domain-containing protein</fullName>
    </recommendedName>
</protein>
<evidence type="ECO:0000313" key="16">
    <source>
        <dbReference type="Proteomes" id="UP000494165"/>
    </source>
</evidence>
<dbReference type="GO" id="GO:0005634">
    <property type="term" value="C:nucleus"/>
    <property type="evidence" value="ECO:0007669"/>
    <property type="project" value="UniProtKB-SubCell"/>
</dbReference>
<dbReference type="Pfam" id="PF04553">
    <property type="entry name" value="Tis11B_N"/>
    <property type="match status" value="1"/>
</dbReference>
<keyword evidence="3" id="KW-0217">Developmental protein</keyword>
<feature type="compositionally biased region" description="Polar residues" evidence="13">
    <location>
        <begin position="55"/>
        <end position="69"/>
    </location>
</feature>